<evidence type="ECO:0000259" key="2">
    <source>
        <dbReference type="PROSITE" id="PS50158"/>
    </source>
</evidence>
<evidence type="ECO:0000256" key="1">
    <source>
        <dbReference type="PROSITE-ProRule" id="PRU00047"/>
    </source>
</evidence>
<dbReference type="InterPro" id="IPR001878">
    <property type="entry name" value="Znf_CCHC"/>
</dbReference>
<keyword evidence="1" id="KW-0479">Metal-binding</keyword>
<dbReference type="Proteomes" id="UP001064489">
    <property type="component" value="Chromosome 3"/>
</dbReference>
<reference evidence="3" key="2">
    <citation type="submission" date="2023-02" db="EMBL/GenBank/DDBJ databases">
        <authorList>
            <person name="Swenson N.G."/>
            <person name="Wegrzyn J.L."/>
            <person name="Mcevoy S.L."/>
        </authorList>
    </citation>
    <scope>NUCLEOTIDE SEQUENCE</scope>
    <source>
        <strain evidence="3">91603</strain>
        <tissue evidence="3">Leaf</tissue>
    </source>
</reference>
<dbReference type="PANTHER" id="PTHR34222">
    <property type="entry name" value="GAG_PRE-INTEGRS DOMAIN-CONTAINING PROTEIN"/>
    <property type="match status" value="1"/>
</dbReference>
<organism evidence="3 4">
    <name type="scientific">Acer negundo</name>
    <name type="common">Box elder</name>
    <dbReference type="NCBI Taxonomy" id="4023"/>
    <lineage>
        <taxon>Eukaryota</taxon>
        <taxon>Viridiplantae</taxon>
        <taxon>Streptophyta</taxon>
        <taxon>Embryophyta</taxon>
        <taxon>Tracheophyta</taxon>
        <taxon>Spermatophyta</taxon>
        <taxon>Magnoliopsida</taxon>
        <taxon>eudicotyledons</taxon>
        <taxon>Gunneridae</taxon>
        <taxon>Pentapetalae</taxon>
        <taxon>rosids</taxon>
        <taxon>malvids</taxon>
        <taxon>Sapindales</taxon>
        <taxon>Sapindaceae</taxon>
        <taxon>Hippocastanoideae</taxon>
        <taxon>Acereae</taxon>
        <taxon>Acer</taxon>
    </lineage>
</organism>
<proteinExistence type="predicted"/>
<evidence type="ECO:0000313" key="3">
    <source>
        <dbReference type="EMBL" id="KAI9184732.1"/>
    </source>
</evidence>
<reference evidence="3" key="1">
    <citation type="journal article" date="2022" name="Plant J.">
        <title>Strategies of tolerance reflected in two North American maple genomes.</title>
        <authorList>
            <person name="McEvoy S.L."/>
            <person name="Sezen U.U."/>
            <person name="Trouern-Trend A."/>
            <person name="McMahon S.M."/>
            <person name="Schaberg P.G."/>
            <person name="Yang J."/>
            <person name="Wegrzyn J.L."/>
            <person name="Swenson N.G."/>
        </authorList>
    </citation>
    <scope>NUCLEOTIDE SEQUENCE</scope>
    <source>
        <strain evidence="3">91603</strain>
    </source>
</reference>
<keyword evidence="4" id="KW-1185">Reference proteome</keyword>
<name>A0AAD5J3T2_ACENE</name>
<dbReference type="EMBL" id="JAJSOW010000100">
    <property type="protein sequence ID" value="KAI9184732.1"/>
    <property type="molecule type" value="Genomic_DNA"/>
</dbReference>
<keyword evidence="1" id="KW-0862">Zinc</keyword>
<protein>
    <recommendedName>
        <fullName evidence="2">CCHC-type domain-containing protein</fullName>
    </recommendedName>
</protein>
<sequence>MSTTLMNKYVCLETAKEVWDSFEAMYTDTSDETQIFELHRKCFSTKQTGRSLATYYDELAAIFQEIDQRNTVKGESVESIALLQKYVGRFRVHMFLSGLDSIETRPLRLDLECTHCGEKGHTKQRCYEVIGYPEWWDFTKRPKKNIATKKDPAKSPPSVNVAQSGMKTNSSVLFVKSLNSTWLIDTGASDHMDIVTRQVLGCGVRKGNLYYLDLESREFIE</sequence>
<evidence type="ECO:0000313" key="4">
    <source>
        <dbReference type="Proteomes" id="UP001064489"/>
    </source>
</evidence>
<keyword evidence="1" id="KW-0863">Zinc-finger</keyword>
<gene>
    <name evidence="3" type="ORF">LWI28_000549</name>
</gene>
<comment type="caution">
    <text evidence="3">The sequence shown here is derived from an EMBL/GenBank/DDBJ whole genome shotgun (WGS) entry which is preliminary data.</text>
</comment>
<dbReference type="PANTHER" id="PTHR34222:SF43">
    <property type="entry name" value="RETROTRANSPOSON GAG DOMAIN-CONTAINING PROTEIN"/>
    <property type="match status" value="1"/>
</dbReference>
<dbReference type="GO" id="GO:0003676">
    <property type="term" value="F:nucleic acid binding"/>
    <property type="evidence" value="ECO:0007669"/>
    <property type="project" value="InterPro"/>
</dbReference>
<dbReference type="PROSITE" id="PS50158">
    <property type="entry name" value="ZF_CCHC"/>
    <property type="match status" value="1"/>
</dbReference>
<feature type="domain" description="CCHC-type" evidence="2">
    <location>
        <begin position="113"/>
        <end position="126"/>
    </location>
</feature>
<dbReference type="AlphaFoldDB" id="A0AAD5J3T2"/>
<accession>A0AAD5J3T2</accession>
<dbReference type="GO" id="GO:0008270">
    <property type="term" value="F:zinc ion binding"/>
    <property type="evidence" value="ECO:0007669"/>
    <property type="project" value="UniProtKB-KW"/>
</dbReference>